<accession>A0ABT1X8T8</accession>
<gene>
    <name evidence="1" type="ORF">NRP21_15135</name>
</gene>
<name>A0ABT1X8T8_9PROT</name>
<keyword evidence="2" id="KW-1185">Reference proteome</keyword>
<dbReference type="Proteomes" id="UP001524642">
    <property type="component" value="Unassembled WGS sequence"/>
</dbReference>
<reference evidence="1 2" key="1">
    <citation type="submission" date="2022-06" db="EMBL/GenBank/DDBJ databases">
        <title>Roseomonas CN29.</title>
        <authorList>
            <person name="Cheng Y."/>
            <person name="He X."/>
        </authorList>
    </citation>
    <scope>NUCLEOTIDE SEQUENCE [LARGE SCALE GENOMIC DNA]</scope>
    <source>
        <strain evidence="1 2">CN29</strain>
    </source>
</reference>
<sequence length="193" mass="18964">MPSASELKLFEALATVSRACGEGGLPGSGEAQGEAAVIEAMDPESRVVLGEAALAVAYGAFARESGESGPMHMLVGAIGLMAIGAGEEPDPPAEIMAVLADGERVEAEIDRAGEAVDAEFPRDAAPEALSAALEARIIGSAITLAGCTLPEGAGGQAAVRLHAARYLARLAAGLLAMNGTGGAASDTPAAAGA</sequence>
<evidence type="ECO:0000313" key="1">
    <source>
        <dbReference type="EMBL" id="MCR0983389.1"/>
    </source>
</evidence>
<protein>
    <submittedName>
        <fullName evidence="1">Uncharacterized protein</fullName>
    </submittedName>
</protein>
<organism evidence="1 2">
    <name type="scientific">Roseomonas populi</name>
    <dbReference type="NCBI Taxonomy" id="3121582"/>
    <lineage>
        <taxon>Bacteria</taxon>
        <taxon>Pseudomonadati</taxon>
        <taxon>Pseudomonadota</taxon>
        <taxon>Alphaproteobacteria</taxon>
        <taxon>Acetobacterales</taxon>
        <taxon>Roseomonadaceae</taxon>
        <taxon>Roseomonas</taxon>
    </lineage>
</organism>
<dbReference type="EMBL" id="JANJOU010000012">
    <property type="protein sequence ID" value="MCR0983389.1"/>
    <property type="molecule type" value="Genomic_DNA"/>
</dbReference>
<evidence type="ECO:0000313" key="2">
    <source>
        <dbReference type="Proteomes" id="UP001524642"/>
    </source>
</evidence>
<proteinExistence type="predicted"/>
<dbReference type="RefSeq" id="WP_257717058.1">
    <property type="nucleotide sequence ID" value="NZ_JANJOU010000012.1"/>
</dbReference>
<comment type="caution">
    <text evidence="1">The sequence shown here is derived from an EMBL/GenBank/DDBJ whole genome shotgun (WGS) entry which is preliminary data.</text>
</comment>